<dbReference type="InterPro" id="IPR019410">
    <property type="entry name" value="Methyltransf_16"/>
</dbReference>
<accession>A0AAD5U515</accession>
<dbReference type="EMBL" id="JADGJW010000088">
    <property type="protein sequence ID" value="KAJ3224596.1"/>
    <property type="molecule type" value="Genomic_DNA"/>
</dbReference>
<name>A0AAD5U515_9FUNG</name>
<comment type="caution">
    <text evidence="1">The sequence shown here is derived from an EMBL/GenBank/DDBJ whole genome shotgun (WGS) entry which is preliminary data.</text>
</comment>
<dbReference type="PANTHER" id="PTHR14614">
    <property type="entry name" value="HEPATOCELLULAR CARCINOMA-ASSOCIATED ANTIGEN"/>
    <property type="match status" value="1"/>
</dbReference>
<dbReference type="CDD" id="cd02440">
    <property type="entry name" value="AdoMet_MTases"/>
    <property type="match status" value="1"/>
</dbReference>
<keyword evidence="2" id="KW-1185">Reference proteome</keyword>
<evidence type="ECO:0000313" key="1">
    <source>
        <dbReference type="EMBL" id="KAJ3224596.1"/>
    </source>
</evidence>
<dbReference type="SUPFAM" id="SSF53335">
    <property type="entry name" value="S-adenosyl-L-methionine-dependent methyltransferases"/>
    <property type="match status" value="1"/>
</dbReference>
<gene>
    <name evidence="1" type="ORF">HK099_008205</name>
</gene>
<organism evidence="1 2">
    <name type="scientific">Clydaea vesicula</name>
    <dbReference type="NCBI Taxonomy" id="447962"/>
    <lineage>
        <taxon>Eukaryota</taxon>
        <taxon>Fungi</taxon>
        <taxon>Fungi incertae sedis</taxon>
        <taxon>Chytridiomycota</taxon>
        <taxon>Chytridiomycota incertae sedis</taxon>
        <taxon>Chytridiomycetes</taxon>
        <taxon>Lobulomycetales</taxon>
        <taxon>Lobulomycetaceae</taxon>
        <taxon>Clydaea</taxon>
    </lineage>
</organism>
<dbReference type="Pfam" id="PF10294">
    <property type="entry name" value="Methyltransf_16"/>
    <property type="match status" value="1"/>
</dbReference>
<proteinExistence type="predicted"/>
<dbReference type="Proteomes" id="UP001211065">
    <property type="component" value="Unassembled WGS sequence"/>
</dbReference>
<reference evidence="1" key="1">
    <citation type="submission" date="2020-05" db="EMBL/GenBank/DDBJ databases">
        <title>Phylogenomic resolution of chytrid fungi.</title>
        <authorList>
            <person name="Stajich J.E."/>
            <person name="Amses K."/>
            <person name="Simmons R."/>
            <person name="Seto K."/>
            <person name="Myers J."/>
            <person name="Bonds A."/>
            <person name="Quandt C.A."/>
            <person name="Barry K."/>
            <person name="Liu P."/>
            <person name="Grigoriev I."/>
            <person name="Longcore J.E."/>
            <person name="James T.Y."/>
        </authorList>
    </citation>
    <scope>NUCLEOTIDE SEQUENCE</scope>
    <source>
        <strain evidence="1">JEL0476</strain>
    </source>
</reference>
<protein>
    <submittedName>
        <fullName evidence="1">Uncharacterized protein</fullName>
    </submittedName>
</protein>
<sequence length="312" mass="35782">MKFAENLESIETLLLLNVDFKKDDLIFEKIKKYITLNKGSHLMFSQENSGQYLNFLTRRLNNLYRVQLDETHLNEQTEEICSLISEFTAIGGGKYPKTLTWPFRSETDIYIQEDNYSESGLGWQTWIASYAMASLMDEEIFDVRDKKVITLGCGTGLCGIAAARFGAKRVTLTDNSEKCLLRAKKNIKLNNVTCATTKFLDWDLYASKKFFDSFEDHEVDFEVILAADCCYEMKMAFTIPFVILNIFKKTTSKNPIAYITIQVRGELFTEVETLEKNLKNLSLQVEKKVIGYTPGRLFGNATFTFLKIWCGS</sequence>
<evidence type="ECO:0000313" key="2">
    <source>
        <dbReference type="Proteomes" id="UP001211065"/>
    </source>
</evidence>
<dbReference type="AlphaFoldDB" id="A0AAD5U515"/>
<dbReference type="Gene3D" id="3.40.50.150">
    <property type="entry name" value="Vaccinia Virus protein VP39"/>
    <property type="match status" value="1"/>
</dbReference>
<dbReference type="InterPro" id="IPR029063">
    <property type="entry name" value="SAM-dependent_MTases_sf"/>
</dbReference>